<feature type="transmembrane region" description="Helical" evidence="1">
    <location>
        <begin position="182"/>
        <end position="210"/>
    </location>
</feature>
<organism evidence="2 3">
    <name type="scientific">Denitrobacterium detoxificans</name>
    <dbReference type="NCBI Taxonomy" id="79604"/>
    <lineage>
        <taxon>Bacteria</taxon>
        <taxon>Bacillati</taxon>
        <taxon>Actinomycetota</taxon>
        <taxon>Coriobacteriia</taxon>
        <taxon>Eggerthellales</taxon>
        <taxon>Eggerthellaceae</taxon>
        <taxon>Denitrobacterium</taxon>
    </lineage>
</organism>
<keyword evidence="1" id="KW-0472">Membrane</keyword>
<feature type="transmembrane region" description="Helical" evidence="1">
    <location>
        <begin position="28"/>
        <end position="45"/>
    </location>
</feature>
<reference evidence="3" key="1">
    <citation type="submission" date="2016-10" db="EMBL/GenBank/DDBJ databases">
        <authorList>
            <person name="Varghese N."/>
        </authorList>
    </citation>
    <scope>NUCLEOTIDE SEQUENCE [LARGE SCALE GENOMIC DNA]</scope>
    <source>
        <strain evidence="3">DSM 21843</strain>
    </source>
</reference>
<sequence>MRVGVEIACLVAVPLCLGACAVAGIEQVALLSGLVVLASLALFFAQFERSRPRLRDAMPIAVLSALAVAGRILFAPLPDVKPVSAIAIIAGASFGRTSGFMVGALTALVSNFFFGQGPWTPWQMYAWGLVGYLAGVLAQMGWFKRMPVVLGYGFVAALLYGAILNLWSLIGFFHPQTFAEGLAIYAVAVPLDVLHGVATDAFLLALYAPWKGKLERIKRKYALAE</sequence>
<gene>
    <name evidence="2" type="ORF">SAMN02910314_00771</name>
</gene>
<dbReference type="Proteomes" id="UP000182975">
    <property type="component" value="Unassembled WGS sequence"/>
</dbReference>
<feature type="transmembrane region" description="Helical" evidence="1">
    <location>
        <begin position="124"/>
        <end position="142"/>
    </location>
</feature>
<keyword evidence="3" id="KW-1185">Reference proteome</keyword>
<dbReference type="InterPro" id="IPR046487">
    <property type="entry name" value="DUF6580"/>
</dbReference>
<evidence type="ECO:0000256" key="1">
    <source>
        <dbReference type="SAM" id="Phobius"/>
    </source>
</evidence>
<evidence type="ECO:0000313" key="3">
    <source>
        <dbReference type="Proteomes" id="UP000182975"/>
    </source>
</evidence>
<dbReference type="PATRIC" id="fig|79604.3.peg.555"/>
<evidence type="ECO:0000313" key="2">
    <source>
        <dbReference type="EMBL" id="SEO64343.1"/>
    </source>
</evidence>
<dbReference type="EMBL" id="FOEC01000003">
    <property type="protein sequence ID" value="SEO64343.1"/>
    <property type="molecule type" value="Genomic_DNA"/>
</dbReference>
<dbReference type="AlphaFoldDB" id="A0A172RX94"/>
<proteinExistence type="predicted"/>
<feature type="transmembrane region" description="Helical" evidence="1">
    <location>
        <begin position="57"/>
        <end position="74"/>
    </location>
</feature>
<keyword evidence="1" id="KW-1133">Transmembrane helix</keyword>
<feature type="transmembrane region" description="Helical" evidence="1">
    <location>
        <begin position="149"/>
        <end position="170"/>
    </location>
</feature>
<dbReference type="STRING" id="79604.AAY81_02725"/>
<name>A0A172RX94_9ACTN</name>
<dbReference type="Pfam" id="PF20221">
    <property type="entry name" value="DUF6580"/>
    <property type="match status" value="1"/>
</dbReference>
<dbReference type="Gene3D" id="1.10.1760.20">
    <property type="match status" value="1"/>
</dbReference>
<keyword evidence="1" id="KW-0812">Transmembrane</keyword>
<dbReference type="OrthoDB" id="5198189at2"/>
<dbReference type="KEGG" id="ddt:AAY81_02725"/>
<protein>
    <submittedName>
        <fullName evidence="2">Energy-coupling factor transport system substrate-specific component</fullName>
    </submittedName>
</protein>
<dbReference type="RefSeq" id="WP_066661068.1">
    <property type="nucleotide sequence ID" value="NZ_CP011402.1"/>
</dbReference>
<accession>A0A172RX94</accession>